<keyword evidence="1" id="KW-0479">Metal-binding</keyword>
<dbReference type="PROSITE" id="PS50966">
    <property type="entry name" value="ZF_SWIM"/>
    <property type="match status" value="1"/>
</dbReference>
<protein>
    <recommendedName>
        <fullName evidence="2">SWIM-type domain-containing protein</fullName>
    </recommendedName>
</protein>
<dbReference type="AlphaFoldDB" id="A0AA39KPT9"/>
<name>A0AA39KPT9_9HYME</name>
<dbReference type="Proteomes" id="UP001168990">
    <property type="component" value="Unassembled WGS sequence"/>
</dbReference>
<keyword evidence="1" id="KW-0863">Zinc-finger</keyword>
<evidence type="ECO:0000313" key="3">
    <source>
        <dbReference type="EMBL" id="KAK0169314.1"/>
    </source>
</evidence>
<accession>A0AA39KPT9</accession>
<evidence type="ECO:0000256" key="1">
    <source>
        <dbReference type="PROSITE-ProRule" id="PRU00325"/>
    </source>
</evidence>
<sequence>MAEHVRDVEEHRKCNQSYLIKSRVIRQESVNSTPYITSLNIDETRLVTDVKCVCIYNQSKKCKHIAALIYFINNEESVSKTSHEQVWGKPSARQFAKNKYAKGKHFEEMFPSKRGKYYEAPGIDISKMIEESALKHVMVAKAANTNIYTVKRVMDSLLQQVEIDLEKEDCEQCAINFLISCYENTQYKNHF</sequence>
<gene>
    <name evidence="3" type="ORF">PV328_012214</name>
</gene>
<evidence type="ECO:0000313" key="4">
    <source>
        <dbReference type="Proteomes" id="UP001168990"/>
    </source>
</evidence>
<evidence type="ECO:0000259" key="2">
    <source>
        <dbReference type="PROSITE" id="PS50966"/>
    </source>
</evidence>
<dbReference type="InterPro" id="IPR007527">
    <property type="entry name" value="Znf_SWIM"/>
</dbReference>
<feature type="domain" description="SWIM-type" evidence="2">
    <location>
        <begin position="35"/>
        <end position="73"/>
    </location>
</feature>
<dbReference type="GO" id="GO:0008270">
    <property type="term" value="F:zinc ion binding"/>
    <property type="evidence" value="ECO:0007669"/>
    <property type="project" value="UniProtKB-KW"/>
</dbReference>
<organism evidence="3 4">
    <name type="scientific">Microctonus aethiopoides</name>
    <dbReference type="NCBI Taxonomy" id="144406"/>
    <lineage>
        <taxon>Eukaryota</taxon>
        <taxon>Metazoa</taxon>
        <taxon>Ecdysozoa</taxon>
        <taxon>Arthropoda</taxon>
        <taxon>Hexapoda</taxon>
        <taxon>Insecta</taxon>
        <taxon>Pterygota</taxon>
        <taxon>Neoptera</taxon>
        <taxon>Endopterygota</taxon>
        <taxon>Hymenoptera</taxon>
        <taxon>Apocrita</taxon>
        <taxon>Ichneumonoidea</taxon>
        <taxon>Braconidae</taxon>
        <taxon>Euphorinae</taxon>
        <taxon>Microctonus</taxon>
    </lineage>
</organism>
<keyword evidence="1" id="KW-0862">Zinc</keyword>
<dbReference type="EMBL" id="JAQQBS010000726">
    <property type="protein sequence ID" value="KAK0169314.1"/>
    <property type="molecule type" value="Genomic_DNA"/>
</dbReference>
<reference evidence="3" key="1">
    <citation type="journal article" date="2023" name="bioRxiv">
        <title>Scaffold-level genome assemblies of two parasitoid biocontrol wasps reveal the parthenogenesis mechanism and an associated novel virus.</title>
        <authorList>
            <person name="Inwood S."/>
            <person name="Skelly J."/>
            <person name="Guhlin J."/>
            <person name="Harrop T."/>
            <person name="Goldson S."/>
            <person name="Dearden P."/>
        </authorList>
    </citation>
    <scope>NUCLEOTIDE SEQUENCE</scope>
    <source>
        <strain evidence="3">Irish</strain>
        <tissue evidence="3">Whole body</tissue>
    </source>
</reference>
<comment type="caution">
    <text evidence="3">The sequence shown here is derived from an EMBL/GenBank/DDBJ whole genome shotgun (WGS) entry which is preliminary data.</text>
</comment>
<reference evidence="3" key="2">
    <citation type="submission" date="2023-03" db="EMBL/GenBank/DDBJ databases">
        <authorList>
            <person name="Inwood S.N."/>
            <person name="Skelly J.G."/>
            <person name="Guhlin J."/>
            <person name="Harrop T.W.R."/>
            <person name="Goldson S.G."/>
            <person name="Dearden P.K."/>
        </authorList>
    </citation>
    <scope>NUCLEOTIDE SEQUENCE</scope>
    <source>
        <strain evidence="3">Irish</strain>
        <tissue evidence="3">Whole body</tissue>
    </source>
</reference>
<feature type="non-terminal residue" evidence="3">
    <location>
        <position position="191"/>
    </location>
</feature>
<proteinExistence type="predicted"/>
<keyword evidence="4" id="KW-1185">Reference proteome</keyword>